<protein>
    <submittedName>
        <fullName evidence="2">Uncharacterized protein</fullName>
    </submittedName>
</protein>
<dbReference type="AlphaFoldDB" id="A0A9X3F0I3"/>
<evidence type="ECO:0000313" key="3">
    <source>
        <dbReference type="Proteomes" id="UP001150924"/>
    </source>
</evidence>
<name>A0A9X3F0I3_9BACT</name>
<organism evidence="2 3">
    <name type="scientific">Nannocystis pusilla</name>
    <dbReference type="NCBI Taxonomy" id="889268"/>
    <lineage>
        <taxon>Bacteria</taxon>
        <taxon>Pseudomonadati</taxon>
        <taxon>Myxococcota</taxon>
        <taxon>Polyangia</taxon>
        <taxon>Nannocystales</taxon>
        <taxon>Nannocystaceae</taxon>
        <taxon>Nannocystis</taxon>
    </lineage>
</organism>
<keyword evidence="3" id="KW-1185">Reference proteome</keyword>
<gene>
    <name evidence="2" type="ORF">OV079_51220</name>
</gene>
<feature type="compositionally biased region" description="Basic and acidic residues" evidence="1">
    <location>
        <begin position="7"/>
        <end position="30"/>
    </location>
</feature>
<feature type="region of interest" description="Disordered" evidence="1">
    <location>
        <begin position="1"/>
        <end position="54"/>
    </location>
</feature>
<proteinExistence type="predicted"/>
<accession>A0A9X3F0I3</accession>
<dbReference type="EMBL" id="JAPNKE010000002">
    <property type="protein sequence ID" value="MCY1013763.1"/>
    <property type="molecule type" value="Genomic_DNA"/>
</dbReference>
<sequence>MAVEAETDARVQRDGQTEPGRERGGRHDVGRVAVRRRGRASHAQEGGADPDACVGLPGALGDTNDTCNPTSTSAVWIRAVPSGPLATVP</sequence>
<dbReference type="Proteomes" id="UP001150924">
    <property type="component" value="Unassembled WGS sequence"/>
</dbReference>
<evidence type="ECO:0000256" key="1">
    <source>
        <dbReference type="SAM" id="MobiDB-lite"/>
    </source>
</evidence>
<dbReference type="RefSeq" id="WP_267777881.1">
    <property type="nucleotide sequence ID" value="NZ_JAPNKE010000002.1"/>
</dbReference>
<comment type="caution">
    <text evidence="2">The sequence shown here is derived from an EMBL/GenBank/DDBJ whole genome shotgun (WGS) entry which is preliminary data.</text>
</comment>
<reference evidence="2" key="1">
    <citation type="submission" date="2022-11" db="EMBL/GenBank/DDBJ databases">
        <title>Minimal conservation of predation-associated metabolite biosynthetic gene clusters underscores biosynthetic potential of Myxococcota including descriptions for ten novel species: Archangium lansinium sp. nov., Myxococcus landrumus sp. nov., Nannocystis bai.</title>
        <authorList>
            <person name="Ahearne A."/>
            <person name="Stevens C."/>
            <person name="Phillips K."/>
        </authorList>
    </citation>
    <scope>NUCLEOTIDE SEQUENCE</scope>
    <source>
        <strain evidence="2">Na p29</strain>
    </source>
</reference>
<evidence type="ECO:0000313" key="2">
    <source>
        <dbReference type="EMBL" id="MCY1013763.1"/>
    </source>
</evidence>